<dbReference type="GO" id="GO:0005524">
    <property type="term" value="F:ATP binding"/>
    <property type="evidence" value="ECO:0007669"/>
    <property type="project" value="UniProtKB-KW"/>
</dbReference>
<evidence type="ECO:0000313" key="9">
    <source>
        <dbReference type="EMBL" id="ESW16227.1"/>
    </source>
</evidence>
<keyword evidence="5" id="KW-0150">Chloroplast</keyword>
<dbReference type="OMA" id="IERPNEX"/>
<dbReference type="OrthoDB" id="1909036at2759"/>
<evidence type="ECO:0000256" key="3">
    <source>
        <dbReference type="ARBA" id="ARBA00009361"/>
    </source>
</evidence>
<protein>
    <recommendedName>
        <fullName evidence="4">Protein Ycf2</fullName>
    </recommendedName>
</protein>
<dbReference type="EMBL" id="CM002294">
    <property type="protein sequence ID" value="ESW16227.1"/>
    <property type="molecule type" value="Genomic_DNA"/>
</dbReference>
<dbReference type="Proteomes" id="UP000000226">
    <property type="component" value="Chromosome 7"/>
</dbReference>
<name>V7BEI0_PHAVU</name>
<accession>V7BEI0</accession>
<dbReference type="Gramene" id="ESW16227">
    <property type="protein sequence ID" value="ESW16227"/>
    <property type="gene ID" value="PHAVU_007G139100g"/>
</dbReference>
<comment type="similarity">
    <text evidence="3">Belongs to the Ycf2 family.</text>
</comment>
<keyword evidence="10" id="KW-1185">Reference proteome</keyword>
<dbReference type="STRING" id="3885.V7BEI0"/>
<keyword evidence="6" id="KW-0934">Plastid</keyword>
<comment type="subcellular location">
    <subcellularLocation>
        <location evidence="2">Plastid</location>
        <location evidence="2">Chloroplast stroma</location>
    </subcellularLocation>
</comment>
<dbReference type="PANTHER" id="PTHR33078">
    <property type="entry name" value="PROTEIN YCF2-RELATED"/>
    <property type="match status" value="1"/>
</dbReference>
<proteinExistence type="inferred from homology"/>
<dbReference type="GO" id="GO:0009570">
    <property type="term" value="C:chloroplast stroma"/>
    <property type="evidence" value="ECO:0007669"/>
    <property type="project" value="UniProtKB-SubCell"/>
</dbReference>
<evidence type="ECO:0000256" key="5">
    <source>
        <dbReference type="ARBA" id="ARBA00022528"/>
    </source>
</evidence>
<evidence type="ECO:0000313" key="10">
    <source>
        <dbReference type="Proteomes" id="UP000000226"/>
    </source>
</evidence>
<organism evidence="9 10">
    <name type="scientific">Phaseolus vulgaris</name>
    <name type="common">Kidney bean</name>
    <name type="synonym">French bean</name>
    <dbReference type="NCBI Taxonomy" id="3885"/>
    <lineage>
        <taxon>Eukaryota</taxon>
        <taxon>Viridiplantae</taxon>
        <taxon>Streptophyta</taxon>
        <taxon>Embryophyta</taxon>
        <taxon>Tracheophyta</taxon>
        <taxon>Spermatophyta</taxon>
        <taxon>Magnoliopsida</taxon>
        <taxon>eudicotyledons</taxon>
        <taxon>Gunneridae</taxon>
        <taxon>Pentapetalae</taxon>
        <taxon>rosids</taxon>
        <taxon>fabids</taxon>
        <taxon>Fabales</taxon>
        <taxon>Fabaceae</taxon>
        <taxon>Papilionoideae</taxon>
        <taxon>50 kb inversion clade</taxon>
        <taxon>NPAAA clade</taxon>
        <taxon>indigoferoid/millettioid clade</taxon>
        <taxon>Phaseoleae</taxon>
        <taxon>Phaseolus</taxon>
    </lineage>
</organism>
<sequence length="256" mass="30120">QTRDFRSQVRSVQDHGILFYQIGRVVSQNVLLSNCSIDPIFIYIKKKSCDGGDSYLYKWYFKLGTSMKKLMILLYLLSCSTGSVTQDLCSWTIEVKGALVGSSRTKKDCRQFDKDRVTLLLRSEPRNPLNMIQNGSHSIVDKRFLYEKYESKFEEGGGVDPQQIEEDFFNHIPFVFVFSHRQFFINEEISKELLTSQTNLHTSIYKHWFIKNTQEKHFELLIHFQRWFRINSSSSKRFFPSNTLSEISIFVKYVPI</sequence>
<dbReference type="eggNOG" id="ENOG502QRDV">
    <property type="taxonomic scope" value="Eukaryota"/>
</dbReference>
<evidence type="ECO:0000256" key="8">
    <source>
        <dbReference type="ARBA" id="ARBA00022840"/>
    </source>
</evidence>
<comment type="function">
    <text evidence="1">Probable ATPase of unknown function. Its presence in a non-photosynthetic plant (Epifagus virginiana) and experiments in tobacco indicate that it has an essential function which is probably not related to photosynthesis.</text>
</comment>
<keyword evidence="7" id="KW-0547">Nucleotide-binding</keyword>
<evidence type="ECO:0000256" key="2">
    <source>
        <dbReference type="ARBA" id="ARBA00004470"/>
    </source>
</evidence>
<dbReference type="AlphaFoldDB" id="V7BEI0"/>
<evidence type="ECO:0000256" key="1">
    <source>
        <dbReference type="ARBA" id="ARBA00002329"/>
    </source>
</evidence>
<reference evidence="10" key="1">
    <citation type="journal article" date="2014" name="Nat. Genet.">
        <title>A reference genome for common bean and genome-wide analysis of dual domestications.</title>
        <authorList>
            <person name="Schmutz J."/>
            <person name="McClean P.E."/>
            <person name="Mamidi S."/>
            <person name="Wu G.A."/>
            <person name="Cannon S.B."/>
            <person name="Grimwood J."/>
            <person name="Jenkins J."/>
            <person name="Shu S."/>
            <person name="Song Q."/>
            <person name="Chavarro C."/>
            <person name="Torres-Torres M."/>
            <person name="Geffroy V."/>
            <person name="Moghaddam S.M."/>
            <person name="Gao D."/>
            <person name="Abernathy B."/>
            <person name="Barry K."/>
            <person name="Blair M."/>
            <person name="Brick M.A."/>
            <person name="Chovatia M."/>
            <person name="Gepts P."/>
            <person name="Goodstein D.M."/>
            <person name="Gonzales M."/>
            <person name="Hellsten U."/>
            <person name="Hyten D.L."/>
            <person name="Jia G."/>
            <person name="Kelly J.D."/>
            <person name="Kudrna D."/>
            <person name="Lee R."/>
            <person name="Richard M.M."/>
            <person name="Miklas P.N."/>
            <person name="Osorno J.M."/>
            <person name="Rodrigues J."/>
            <person name="Thareau V."/>
            <person name="Urrea C.A."/>
            <person name="Wang M."/>
            <person name="Yu Y."/>
            <person name="Zhang M."/>
            <person name="Wing R.A."/>
            <person name="Cregan P.B."/>
            <person name="Rokhsar D.S."/>
            <person name="Jackson S.A."/>
        </authorList>
    </citation>
    <scope>NUCLEOTIDE SEQUENCE [LARGE SCALE GENOMIC DNA]</scope>
    <source>
        <strain evidence="10">cv. G19833</strain>
    </source>
</reference>
<feature type="non-terminal residue" evidence="9">
    <location>
        <position position="1"/>
    </location>
</feature>
<evidence type="ECO:0000256" key="4">
    <source>
        <dbReference type="ARBA" id="ARBA00018950"/>
    </source>
</evidence>
<evidence type="ECO:0000256" key="6">
    <source>
        <dbReference type="ARBA" id="ARBA00022640"/>
    </source>
</evidence>
<dbReference type="PANTHER" id="PTHR33078:SF92">
    <property type="entry name" value="PROTEIN YCF2"/>
    <property type="match status" value="1"/>
</dbReference>
<gene>
    <name evidence="9" type="ORF">PHAVU_007G139100g</name>
</gene>
<evidence type="ECO:0000256" key="7">
    <source>
        <dbReference type="ARBA" id="ARBA00022741"/>
    </source>
</evidence>
<keyword evidence="8" id="KW-0067">ATP-binding</keyword>